<keyword evidence="1 3" id="KW-0378">Hydrolase</keyword>
<dbReference type="STRING" id="579405.Dd703_0793"/>
<dbReference type="Pfam" id="PF00326">
    <property type="entry name" value="Peptidase_S9"/>
    <property type="match status" value="1"/>
</dbReference>
<accession>C6CAC9</accession>
<dbReference type="NCBIfam" id="NF007857">
    <property type="entry name" value="PRK10566.1"/>
    <property type="match status" value="1"/>
</dbReference>
<organism evidence="3 4">
    <name type="scientific">Musicola paradisiaca (strain Ech703)</name>
    <name type="common">Dickeya paradisiaca</name>
    <name type="synonym">Dickeya dadantii</name>
    <dbReference type="NCBI Taxonomy" id="579405"/>
    <lineage>
        <taxon>Bacteria</taxon>
        <taxon>Pseudomonadati</taxon>
        <taxon>Pseudomonadota</taxon>
        <taxon>Gammaproteobacteria</taxon>
        <taxon>Enterobacterales</taxon>
        <taxon>Pectobacteriaceae</taxon>
        <taxon>Musicola</taxon>
    </lineage>
</organism>
<proteinExistence type="predicted"/>
<dbReference type="GO" id="GO:0052689">
    <property type="term" value="F:carboxylic ester hydrolase activity"/>
    <property type="evidence" value="ECO:0007669"/>
    <property type="project" value="UniProtKB-ARBA"/>
</dbReference>
<dbReference type="GO" id="GO:0006508">
    <property type="term" value="P:proteolysis"/>
    <property type="evidence" value="ECO:0007669"/>
    <property type="project" value="InterPro"/>
</dbReference>
<dbReference type="InterPro" id="IPR050261">
    <property type="entry name" value="FrsA_esterase"/>
</dbReference>
<gene>
    <name evidence="3" type="ordered locus">Dd703_0793</name>
</gene>
<evidence type="ECO:0000259" key="2">
    <source>
        <dbReference type="Pfam" id="PF00326"/>
    </source>
</evidence>
<protein>
    <submittedName>
        <fullName evidence="3">Dienelactone hydrolase</fullName>
    </submittedName>
</protein>
<dbReference type="SUPFAM" id="SSF53474">
    <property type="entry name" value="alpha/beta-Hydrolases"/>
    <property type="match status" value="1"/>
</dbReference>
<sequence length="250" mass="27558">MSVEIDVDNLHGVEVLHAFPAGGKQRSLPTVFFFHGFTSSKEVYCYFPYTLARAGFRVIAPDALMHGARFDGDDANRWRHFWDIMLHSVDELPMYADACRERGWIDGKRIGACGASMGAMTALAAMTRYPWLRAVASFMGAGHFTPLCRTLFPPVVATTPGAEPILAALAERVAGCDALLHLESLSDRPLLLWHGLADEVVPARESECLRQALVERGWARQLTWLTEDGIGHKITPSALQAGADFFLQSL</sequence>
<evidence type="ECO:0000256" key="1">
    <source>
        <dbReference type="ARBA" id="ARBA00022801"/>
    </source>
</evidence>
<evidence type="ECO:0000313" key="4">
    <source>
        <dbReference type="Proteomes" id="UP000002734"/>
    </source>
</evidence>
<feature type="domain" description="Peptidase S9 prolyl oligopeptidase catalytic" evidence="2">
    <location>
        <begin position="88"/>
        <end position="235"/>
    </location>
</feature>
<dbReference type="HOGENOM" id="CLU_094948_1_0_6"/>
<dbReference type="KEGG" id="dda:Dd703_0793"/>
<keyword evidence="4" id="KW-1185">Reference proteome</keyword>
<dbReference type="Proteomes" id="UP000002734">
    <property type="component" value="Chromosome"/>
</dbReference>
<name>C6CAC9_MUSP7</name>
<dbReference type="RefSeq" id="WP_012764423.1">
    <property type="nucleotide sequence ID" value="NC_012880.1"/>
</dbReference>
<dbReference type="Gene3D" id="3.40.50.1820">
    <property type="entry name" value="alpha/beta hydrolase"/>
    <property type="match status" value="1"/>
</dbReference>
<dbReference type="InterPro" id="IPR029058">
    <property type="entry name" value="AB_hydrolase_fold"/>
</dbReference>
<dbReference type="MEROPS" id="S09.A46"/>
<dbReference type="PANTHER" id="PTHR22946:SF9">
    <property type="entry name" value="POLYKETIDE TRANSFERASE AF380"/>
    <property type="match status" value="1"/>
</dbReference>
<dbReference type="InterPro" id="IPR001375">
    <property type="entry name" value="Peptidase_S9_cat"/>
</dbReference>
<dbReference type="GO" id="GO:0008236">
    <property type="term" value="F:serine-type peptidase activity"/>
    <property type="evidence" value="ECO:0007669"/>
    <property type="project" value="InterPro"/>
</dbReference>
<evidence type="ECO:0000313" key="3">
    <source>
        <dbReference type="EMBL" id="ACS84604.1"/>
    </source>
</evidence>
<reference evidence="3" key="1">
    <citation type="submission" date="2009-06" db="EMBL/GenBank/DDBJ databases">
        <title>Complete sequence of Dickeya dadantii Ech703.</title>
        <authorList>
            <consortium name="US DOE Joint Genome Institute"/>
            <person name="Lucas S."/>
            <person name="Copeland A."/>
            <person name="Lapidus A."/>
            <person name="Glavina del Rio T."/>
            <person name="Dalin E."/>
            <person name="Tice H."/>
            <person name="Bruce D."/>
            <person name="Goodwin L."/>
            <person name="Pitluck S."/>
            <person name="Chertkov O."/>
            <person name="Brettin T."/>
            <person name="Detter J.C."/>
            <person name="Han C."/>
            <person name="Larimer F."/>
            <person name="Land M."/>
            <person name="Hauser L."/>
            <person name="Kyrpides N."/>
            <person name="Mikhailova N."/>
            <person name="Balakrishnan V."/>
            <person name="Glasner J."/>
            <person name="Perna N.T."/>
        </authorList>
    </citation>
    <scope>NUCLEOTIDE SEQUENCE [LARGE SCALE GENOMIC DNA]</scope>
    <source>
        <strain evidence="3">Ech703</strain>
    </source>
</reference>
<dbReference type="eggNOG" id="COG1073">
    <property type="taxonomic scope" value="Bacteria"/>
</dbReference>
<dbReference type="EMBL" id="CP001654">
    <property type="protein sequence ID" value="ACS84604.1"/>
    <property type="molecule type" value="Genomic_DNA"/>
</dbReference>
<dbReference type="AlphaFoldDB" id="C6CAC9"/>
<dbReference type="PANTHER" id="PTHR22946">
    <property type="entry name" value="DIENELACTONE HYDROLASE DOMAIN-CONTAINING PROTEIN-RELATED"/>
    <property type="match status" value="1"/>
</dbReference>